<dbReference type="Proteomes" id="UP000318186">
    <property type="component" value="Unassembled WGS sequence"/>
</dbReference>
<reference evidence="2 3" key="1">
    <citation type="submission" date="2019-06" db="EMBL/GenBank/DDBJ databases">
        <title>Sequencing the genomes of 1000 actinobacteria strains.</title>
        <authorList>
            <person name="Klenk H.-P."/>
        </authorList>
    </citation>
    <scope>NUCLEOTIDE SEQUENCE [LARGE SCALE GENOMIC DNA]</scope>
    <source>
        <strain evidence="2 3">DSM 42059</strain>
    </source>
</reference>
<name>A0A561V257_9ACTN</name>
<dbReference type="InterPro" id="IPR034660">
    <property type="entry name" value="DinB/YfiT-like"/>
</dbReference>
<organism evidence="2 3">
    <name type="scientific">Streptomyces brevispora</name>
    <dbReference type="NCBI Taxonomy" id="887462"/>
    <lineage>
        <taxon>Bacteria</taxon>
        <taxon>Bacillati</taxon>
        <taxon>Actinomycetota</taxon>
        <taxon>Actinomycetes</taxon>
        <taxon>Kitasatosporales</taxon>
        <taxon>Streptomycetaceae</taxon>
        <taxon>Streptomyces</taxon>
    </lineage>
</organism>
<protein>
    <submittedName>
        <fullName evidence="2">Uncharacterized protein DUF664</fullName>
    </submittedName>
</protein>
<comment type="caution">
    <text evidence="2">The sequence shown here is derived from an EMBL/GenBank/DDBJ whole genome shotgun (WGS) entry which is preliminary data.</text>
</comment>
<dbReference type="InterPro" id="IPR007061">
    <property type="entry name" value="MST-like"/>
</dbReference>
<dbReference type="Gene3D" id="1.20.120.450">
    <property type="entry name" value="dinb family like domain"/>
    <property type="match status" value="1"/>
</dbReference>
<feature type="region of interest" description="Disordered" evidence="1">
    <location>
        <begin position="1"/>
        <end position="40"/>
    </location>
</feature>
<accession>A0A561V257</accession>
<evidence type="ECO:0000313" key="2">
    <source>
        <dbReference type="EMBL" id="TWG05678.1"/>
    </source>
</evidence>
<dbReference type="EMBL" id="VIWW01000001">
    <property type="protein sequence ID" value="TWG05678.1"/>
    <property type="molecule type" value="Genomic_DNA"/>
</dbReference>
<evidence type="ECO:0000313" key="3">
    <source>
        <dbReference type="Proteomes" id="UP000318186"/>
    </source>
</evidence>
<evidence type="ECO:0000256" key="1">
    <source>
        <dbReference type="SAM" id="MobiDB-lite"/>
    </source>
</evidence>
<dbReference type="OrthoDB" id="4548523at2"/>
<gene>
    <name evidence="2" type="ORF">FHX80_114157</name>
</gene>
<dbReference type="Pfam" id="PF04978">
    <property type="entry name" value="MST"/>
    <property type="match status" value="1"/>
</dbReference>
<sequence>MTYRGDDAVTRPESGTGTGTGTQNEPRTGPDAGPGAGVTDPDAEIRALLSCLDGQRRHVLEMVGGLDADALRRPVLPSGWSCLGLVQHLALDVERFWFGAVFAGDRAVIAALDEIDDAWQVAPGVTGTEVLDRYRAETELANAVVVAAADAGAPLAWWPRELFGEPHLHTLRDVLLHVIAETACHAGHLDAARELIDGRQWLVLT</sequence>
<proteinExistence type="predicted"/>
<feature type="compositionally biased region" description="Basic and acidic residues" evidence="1">
    <location>
        <begin position="1"/>
        <end position="10"/>
    </location>
</feature>
<dbReference type="AlphaFoldDB" id="A0A561V257"/>
<dbReference type="SUPFAM" id="SSF109854">
    <property type="entry name" value="DinB/YfiT-like putative metalloenzymes"/>
    <property type="match status" value="1"/>
</dbReference>